<name>A0A2S3ZBB1_9MICO</name>
<dbReference type="RefSeq" id="WP_103431417.1">
    <property type="nucleotide sequence ID" value="NZ_PPXF01000051.1"/>
</dbReference>
<dbReference type="InterPro" id="IPR037523">
    <property type="entry name" value="VOC_core"/>
</dbReference>
<evidence type="ECO:0000313" key="3">
    <source>
        <dbReference type="Proteomes" id="UP000237104"/>
    </source>
</evidence>
<evidence type="ECO:0000259" key="1">
    <source>
        <dbReference type="PROSITE" id="PS51819"/>
    </source>
</evidence>
<sequence>MDAMMLEGVTLLADDVAGMADFYEHALGFEVSVREVDYVALSGPIGVRLAIFRRAGMGAHTHDHPSFVAPRSGQAVELNFQCATPDQVRTRFAELVERGAVAIATPAERDWGHLTGFFADPEGNIHSLFAVLPA</sequence>
<organism evidence="2 3">
    <name type="scientific">Cryobacterium zongtaii</name>
    <dbReference type="NCBI Taxonomy" id="1259217"/>
    <lineage>
        <taxon>Bacteria</taxon>
        <taxon>Bacillati</taxon>
        <taxon>Actinomycetota</taxon>
        <taxon>Actinomycetes</taxon>
        <taxon>Micrococcales</taxon>
        <taxon>Microbacteriaceae</taxon>
        <taxon>Cryobacterium</taxon>
    </lineage>
</organism>
<comment type="caution">
    <text evidence="2">The sequence shown here is derived from an EMBL/GenBank/DDBJ whole genome shotgun (WGS) entry which is preliminary data.</text>
</comment>
<feature type="domain" description="VOC" evidence="1">
    <location>
        <begin position="5"/>
        <end position="131"/>
    </location>
</feature>
<dbReference type="OrthoDB" id="9798201at2"/>
<dbReference type="Pfam" id="PF00903">
    <property type="entry name" value="Glyoxalase"/>
    <property type="match status" value="1"/>
</dbReference>
<dbReference type="InterPro" id="IPR004360">
    <property type="entry name" value="Glyas_Fos-R_dOase_dom"/>
</dbReference>
<gene>
    <name evidence="2" type="ORF">C3B59_11090</name>
</gene>
<proteinExistence type="predicted"/>
<protein>
    <submittedName>
        <fullName evidence="2">Glyoxalase</fullName>
    </submittedName>
</protein>
<reference evidence="2 3" key="1">
    <citation type="submission" date="2018-01" db="EMBL/GenBank/DDBJ databases">
        <title>Cryobacterium sp. nov., from glaciers in China.</title>
        <authorList>
            <person name="Liu Q."/>
            <person name="Xin Y.-H."/>
        </authorList>
    </citation>
    <scope>NUCLEOTIDE SEQUENCE [LARGE SCALE GENOMIC DNA]</scope>
    <source>
        <strain evidence="2 3">TMB1-8</strain>
    </source>
</reference>
<dbReference type="Gene3D" id="3.10.180.10">
    <property type="entry name" value="2,3-Dihydroxybiphenyl 1,2-Dioxygenase, domain 1"/>
    <property type="match status" value="1"/>
</dbReference>
<accession>A0A2S3ZBB1</accession>
<dbReference type="InterPro" id="IPR029068">
    <property type="entry name" value="Glyas_Bleomycin-R_OHBP_Dase"/>
</dbReference>
<dbReference type="PANTHER" id="PTHR36503">
    <property type="entry name" value="BLR2520 PROTEIN"/>
    <property type="match status" value="1"/>
</dbReference>
<dbReference type="PANTHER" id="PTHR36503:SF1">
    <property type="entry name" value="BLR2520 PROTEIN"/>
    <property type="match status" value="1"/>
</dbReference>
<dbReference type="SUPFAM" id="SSF54593">
    <property type="entry name" value="Glyoxalase/Bleomycin resistance protein/Dihydroxybiphenyl dioxygenase"/>
    <property type="match status" value="1"/>
</dbReference>
<evidence type="ECO:0000313" key="2">
    <source>
        <dbReference type="EMBL" id="POH62907.1"/>
    </source>
</evidence>
<dbReference type="PROSITE" id="PS51819">
    <property type="entry name" value="VOC"/>
    <property type="match status" value="1"/>
</dbReference>
<dbReference type="AlphaFoldDB" id="A0A2S3ZBB1"/>
<dbReference type="Proteomes" id="UP000237104">
    <property type="component" value="Unassembled WGS sequence"/>
</dbReference>
<dbReference type="EMBL" id="PPXF01000051">
    <property type="protein sequence ID" value="POH62907.1"/>
    <property type="molecule type" value="Genomic_DNA"/>
</dbReference>